<dbReference type="GO" id="GO:0005789">
    <property type="term" value="C:endoplasmic reticulum membrane"/>
    <property type="evidence" value="ECO:0007669"/>
    <property type="project" value="UniProtKB-SubCell"/>
</dbReference>
<evidence type="ECO:0000256" key="8">
    <source>
        <dbReference type="ARBA" id="ARBA00023034"/>
    </source>
</evidence>
<dbReference type="OrthoDB" id="158360at2759"/>
<keyword evidence="13" id="KW-0175">Coiled coil</keyword>
<feature type="compositionally biased region" description="Polar residues" evidence="14">
    <location>
        <begin position="115"/>
        <end position="140"/>
    </location>
</feature>
<dbReference type="GO" id="GO:0000149">
    <property type="term" value="F:SNARE binding"/>
    <property type="evidence" value="ECO:0007669"/>
    <property type="project" value="TreeGrafter"/>
</dbReference>
<organism evidence="16 17">
    <name type="scientific">Magnusiomyces paraingens</name>
    <dbReference type="NCBI Taxonomy" id="2606893"/>
    <lineage>
        <taxon>Eukaryota</taxon>
        <taxon>Fungi</taxon>
        <taxon>Dikarya</taxon>
        <taxon>Ascomycota</taxon>
        <taxon>Saccharomycotina</taxon>
        <taxon>Dipodascomycetes</taxon>
        <taxon>Dipodascales</taxon>
        <taxon>Dipodascaceae</taxon>
        <taxon>Magnusiomyces</taxon>
    </lineage>
</organism>
<dbReference type="GO" id="GO:0031902">
    <property type="term" value="C:late endosome membrane"/>
    <property type="evidence" value="ECO:0007669"/>
    <property type="project" value="TreeGrafter"/>
</dbReference>
<dbReference type="PANTHER" id="PTHR21230:SF1">
    <property type="entry name" value="GOLGI SNAP RECEPTOR COMPLEX MEMBER 2"/>
    <property type="match status" value="1"/>
</dbReference>
<dbReference type="RefSeq" id="XP_031855552.1">
    <property type="nucleotide sequence ID" value="XM_031999661.1"/>
</dbReference>
<gene>
    <name evidence="16" type="ORF">SAPINGB_P004946</name>
</gene>
<evidence type="ECO:0000256" key="15">
    <source>
        <dbReference type="SAM" id="Phobius"/>
    </source>
</evidence>
<evidence type="ECO:0000256" key="1">
    <source>
        <dbReference type="ARBA" id="ARBA00004163"/>
    </source>
</evidence>
<keyword evidence="9 12" id="KW-0472">Membrane</keyword>
<dbReference type="GO" id="GO:0031201">
    <property type="term" value="C:SNARE complex"/>
    <property type="evidence" value="ECO:0007669"/>
    <property type="project" value="TreeGrafter"/>
</dbReference>
<accession>A0A5E8BYZ6</accession>
<dbReference type="PANTHER" id="PTHR21230">
    <property type="entry name" value="VESICLE TRANSPORT V-SNARE PROTEIN VTI1-RELATED"/>
    <property type="match status" value="1"/>
</dbReference>
<dbReference type="EMBL" id="CABVLU010000004">
    <property type="protein sequence ID" value="VVT56302.1"/>
    <property type="molecule type" value="Genomic_DNA"/>
</dbReference>
<keyword evidence="17" id="KW-1185">Reference proteome</keyword>
<evidence type="ECO:0000256" key="9">
    <source>
        <dbReference type="ARBA" id="ARBA00023136"/>
    </source>
</evidence>
<feature type="region of interest" description="Disordered" evidence="14">
    <location>
        <begin position="109"/>
        <end position="140"/>
    </location>
</feature>
<reference evidence="16 17" key="1">
    <citation type="submission" date="2019-09" db="EMBL/GenBank/DDBJ databases">
        <authorList>
            <person name="Brejova B."/>
        </authorList>
    </citation>
    <scope>NUCLEOTIDE SEQUENCE [LARGE SCALE GENOMIC DNA]</scope>
</reference>
<feature type="coiled-coil region" evidence="13">
    <location>
        <begin position="64"/>
        <end position="91"/>
    </location>
</feature>
<dbReference type="GO" id="GO:0006906">
    <property type="term" value="P:vesicle fusion"/>
    <property type="evidence" value="ECO:0007669"/>
    <property type="project" value="TreeGrafter"/>
</dbReference>
<proteinExistence type="inferred from homology"/>
<dbReference type="InterPro" id="IPR027027">
    <property type="entry name" value="GOSR2/Membrin/Bos1"/>
</dbReference>
<evidence type="ECO:0000256" key="11">
    <source>
        <dbReference type="ARBA" id="ARBA00040957"/>
    </source>
</evidence>
<evidence type="ECO:0000256" key="14">
    <source>
        <dbReference type="SAM" id="MobiDB-lite"/>
    </source>
</evidence>
<keyword evidence="4 15" id="KW-0812">Transmembrane</keyword>
<dbReference type="PIRSF" id="PIRSF028865">
    <property type="entry name" value="Membrin-2"/>
    <property type="match status" value="1"/>
</dbReference>
<sequence>MNSLYNHAIKQSQSLHRELQTFAESPADAPLSLLGQISASLASHSRTLDEYATSASQEIVPAKKEQAHARLEKFKSDLHDMRAELERLKKVRAESVYEASRSELITRRVHGHARSLSQENGSDPSSLSENPYTGPIQQPQYTDYSRAEGLSREQATLGRVGDQLDEFLERGKLVLENLGEQREMLKATRRRIYGVANTLGISTDTIRMVERRATADKRFFYGGIVVLLVCFYYILRWFG</sequence>
<keyword evidence="3 12" id="KW-0813">Transport</keyword>
<evidence type="ECO:0000256" key="3">
    <source>
        <dbReference type="ARBA" id="ARBA00022448"/>
    </source>
</evidence>
<evidence type="ECO:0000313" key="16">
    <source>
        <dbReference type="EMBL" id="VVT56302.1"/>
    </source>
</evidence>
<dbReference type="Gene3D" id="1.20.5.110">
    <property type="match status" value="1"/>
</dbReference>
<dbReference type="GeneID" id="43583761"/>
<comment type="subcellular location">
    <subcellularLocation>
        <location evidence="1">Endoplasmic reticulum membrane</location>
        <topology evidence="1">Single-pass type IV membrane protein</topology>
    </subcellularLocation>
    <subcellularLocation>
        <location evidence="2">Golgi apparatus membrane</location>
        <topology evidence="2">Single-pass type IV membrane protein</topology>
    </subcellularLocation>
</comment>
<evidence type="ECO:0000313" key="17">
    <source>
        <dbReference type="Proteomes" id="UP000398389"/>
    </source>
</evidence>
<comment type="function">
    <text evidence="12">SNARE required for protein transport between the ER and the Golgi complex.</text>
</comment>
<feature type="transmembrane region" description="Helical" evidence="15">
    <location>
        <begin position="219"/>
        <end position="238"/>
    </location>
</feature>
<keyword evidence="6 12" id="KW-0653">Protein transport</keyword>
<name>A0A5E8BYZ6_9ASCO</name>
<evidence type="ECO:0000256" key="5">
    <source>
        <dbReference type="ARBA" id="ARBA00022892"/>
    </source>
</evidence>
<evidence type="ECO:0000256" key="6">
    <source>
        <dbReference type="ARBA" id="ARBA00022927"/>
    </source>
</evidence>
<dbReference type="GO" id="GO:0015031">
    <property type="term" value="P:protein transport"/>
    <property type="evidence" value="ECO:0007669"/>
    <property type="project" value="UniProtKB-KW"/>
</dbReference>
<dbReference type="Proteomes" id="UP000398389">
    <property type="component" value="Unassembled WGS sequence"/>
</dbReference>
<keyword evidence="5" id="KW-0931">ER-Golgi transport</keyword>
<evidence type="ECO:0000256" key="13">
    <source>
        <dbReference type="SAM" id="Coils"/>
    </source>
</evidence>
<protein>
    <recommendedName>
        <fullName evidence="11 12">Protein transport protein BOS1</fullName>
    </recommendedName>
</protein>
<evidence type="ECO:0000256" key="4">
    <source>
        <dbReference type="ARBA" id="ARBA00022692"/>
    </source>
</evidence>
<comment type="similarity">
    <text evidence="10 12">Belongs to the BOS1 family.</text>
</comment>
<dbReference type="GO" id="GO:0005484">
    <property type="term" value="F:SNAP receptor activity"/>
    <property type="evidence" value="ECO:0007669"/>
    <property type="project" value="InterPro"/>
</dbReference>
<dbReference type="GO" id="GO:0000139">
    <property type="term" value="C:Golgi membrane"/>
    <property type="evidence" value="ECO:0007669"/>
    <property type="project" value="UniProtKB-SubCell"/>
</dbReference>
<dbReference type="Pfam" id="PF12352">
    <property type="entry name" value="V-SNARE_C"/>
    <property type="match status" value="1"/>
</dbReference>
<keyword evidence="8" id="KW-0333">Golgi apparatus</keyword>
<dbReference type="GO" id="GO:0012507">
    <property type="term" value="C:ER to Golgi transport vesicle membrane"/>
    <property type="evidence" value="ECO:0007669"/>
    <property type="project" value="TreeGrafter"/>
</dbReference>
<keyword evidence="7 15" id="KW-1133">Transmembrane helix</keyword>
<dbReference type="CDD" id="cd15863">
    <property type="entry name" value="SNARE_GS27"/>
    <property type="match status" value="1"/>
</dbReference>
<dbReference type="AlphaFoldDB" id="A0A5E8BYZ6"/>
<evidence type="ECO:0000256" key="2">
    <source>
        <dbReference type="ARBA" id="ARBA00004409"/>
    </source>
</evidence>
<evidence type="ECO:0000256" key="12">
    <source>
        <dbReference type="PIRNR" id="PIRNR028865"/>
    </source>
</evidence>
<dbReference type="GO" id="GO:0006888">
    <property type="term" value="P:endoplasmic reticulum to Golgi vesicle-mediated transport"/>
    <property type="evidence" value="ECO:0007669"/>
    <property type="project" value="TreeGrafter"/>
</dbReference>
<evidence type="ECO:0000256" key="10">
    <source>
        <dbReference type="ARBA" id="ARBA00037983"/>
    </source>
</evidence>
<evidence type="ECO:0000256" key="7">
    <source>
        <dbReference type="ARBA" id="ARBA00022989"/>
    </source>
</evidence>